<keyword evidence="4 5" id="KW-0472">Membrane</keyword>
<evidence type="ECO:0000256" key="3">
    <source>
        <dbReference type="ARBA" id="ARBA00022989"/>
    </source>
</evidence>
<comment type="caution">
    <text evidence="6">The sequence shown here is derived from an EMBL/GenBank/DDBJ whole genome shotgun (WGS) entry which is preliminary data.</text>
</comment>
<comment type="subcellular location">
    <subcellularLocation>
        <location evidence="1">Membrane</location>
        <topology evidence="1">Multi-pass membrane protein</topology>
    </subcellularLocation>
</comment>
<dbReference type="PANTHER" id="PTHR43847">
    <property type="entry name" value="BLL3993 PROTEIN"/>
    <property type="match status" value="1"/>
</dbReference>
<name>A0ABM8YUT9_9BACI</name>
<dbReference type="RefSeq" id="WP_230505360.1">
    <property type="nucleotide sequence ID" value="NZ_CAKJTJ010000065.1"/>
</dbReference>
<dbReference type="InterPro" id="IPR007269">
    <property type="entry name" value="ICMT_MeTrfase"/>
</dbReference>
<evidence type="ECO:0000256" key="1">
    <source>
        <dbReference type="ARBA" id="ARBA00004141"/>
    </source>
</evidence>
<evidence type="ECO:0000256" key="4">
    <source>
        <dbReference type="ARBA" id="ARBA00023136"/>
    </source>
</evidence>
<reference evidence="6 7" key="1">
    <citation type="submission" date="2021-10" db="EMBL/GenBank/DDBJ databases">
        <authorList>
            <person name="Criscuolo A."/>
        </authorList>
    </citation>
    <scope>NUCLEOTIDE SEQUENCE [LARGE SCALE GENOMIC DNA]</scope>
    <source>
        <strain evidence="7">CIP 111883</strain>
    </source>
</reference>
<dbReference type="EMBL" id="CAKJTJ010000065">
    <property type="protein sequence ID" value="CAG9623694.1"/>
    <property type="molecule type" value="Genomic_DNA"/>
</dbReference>
<dbReference type="InterPro" id="IPR052527">
    <property type="entry name" value="Metal_cation-efflux_comp"/>
</dbReference>
<dbReference type="Proteomes" id="UP000789833">
    <property type="component" value="Unassembled WGS sequence"/>
</dbReference>
<feature type="transmembrane region" description="Helical" evidence="5">
    <location>
        <begin position="70"/>
        <end position="90"/>
    </location>
</feature>
<sequence>MIWFAIFFTFVVSQRIYELLIAKKNEIFMLEHGAIEYGSEHYKYIVSLHVLFLVSFFGEVTALGKYASPIWPIWLTLFIMTQAIRIWSLYSLGPYWNTKILIIPDAEISMKGPYRFMRHPNYVIVTLEIMLIPLLFQAYMTAVLFTALNLWMLSVRIPIEEQALFEKSKNYDTYMSLRKRFSPTFQKDLE</sequence>
<organism evidence="6 7">
    <name type="scientific">Sutcliffiella rhizosphaerae</name>
    <dbReference type="NCBI Taxonomy" id="2880967"/>
    <lineage>
        <taxon>Bacteria</taxon>
        <taxon>Bacillati</taxon>
        <taxon>Bacillota</taxon>
        <taxon>Bacilli</taxon>
        <taxon>Bacillales</taxon>
        <taxon>Bacillaceae</taxon>
        <taxon>Sutcliffiella</taxon>
    </lineage>
</organism>
<dbReference type="Gene3D" id="1.20.120.1630">
    <property type="match status" value="1"/>
</dbReference>
<keyword evidence="2 5" id="KW-0812">Transmembrane</keyword>
<evidence type="ECO:0000313" key="7">
    <source>
        <dbReference type="Proteomes" id="UP000789833"/>
    </source>
</evidence>
<feature type="transmembrane region" description="Helical" evidence="5">
    <location>
        <begin position="42"/>
        <end position="63"/>
    </location>
</feature>
<evidence type="ECO:0000256" key="5">
    <source>
        <dbReference type="SAM" id="Phobius"/>
    </source>
</evidence>
<gene>
    <name evidence="6" type="ORF">BACCIP111883_04526</name>
</gene>
<protein>
    <recommendedName>
        <fullName evidence="8">Isoprenylcysteine carboxyl methyltransferase</fullName>
    </recommendedName>
</protein>
<keyword evidence="7" id="KW-1185">Reference proteome</keyword>
<accession>A0ABM8YUT9</accession>
<keyword evidence="3 5" id="KW-1133">Transmembrane helix</keyword>
<evidence type="ECO:0000256" key="2">
    <source>
        <dbReference type="ARBA" id="ARBA00022692"/>
    </source>
</evidence>
<proteinExistence type="predicted"/>
<evidence type="ECO:0008006" key="8">
    <source>
        <dbReference type="Google" id="ProtNLM"/>
    </source>
</evidence>
<evidence type="ECO:0000313" key="6">
    <source>
        <dbReference type="EMBL" id="CAG9623694.1"/>
    </source>
</evidence>
<dbReference type="PANTHER" id="PTHR43847:SF1">
    <property type="entry name" value="BLL3993 PROTEIN"/>
    <property type="match status" value="1"/>
</dbReference>
<feature type="transmembrane region" description="Helical" evidence="5">
    <location>
        <begin position="122"/>
        <end position="148"/>
    </location>
</feature>
<dbReference type="Pfam" id="PF04140">
    <property type="entry name" value="ICMT"/>
    <property type="match status" value="1"/>
</dbReference>